<dbReference type="Pfam" id="PF01529">
    <property type="entry name" value="DHHC"/>
    <property type="match status" value="1"/>
</dbReference>
<feature type="transmembrane region" description="Helical" evidence="7">
    <location>
        <begin position="12"/>
        <end position="31"/>
    </location>
</feature>
<evidence type="ECO:0000256" key="1">
    <source>
        <dbReference type="ARBA" id="ARBA00004141"/>
    </source>
</evidence>
<comment type="caution">
    <text evidence="9">The sequence shown here is derived from an EMBL/GenBank/DDBJ whole genome shotgun (WGS) entry which is preliminary data.</text>
</comment>
<dbReference type="GO" id="GO:0005794">
    <property type="term" value="C:Golgi apparatus"/>
    <property type="evidence" value="ECO:0007669"/>
    <property type="project" value="TreeGrafter"/>
</dbReference>
<evidence type="ECO:0000256" key="7">
    <source>
        <dbReference type="RuleBase" id="RU079119"/>
    </source>
</evidence>
<evidence type="ECO:0000259" key="8">
    <source>
        <dbReference type="Pfam" id="PF01529"/>
    </source>
</evidence>
<dbReference type="GO" id="GO:0016020">
    <property type="term" value="C:membrane"/>
    <property type="evidence" value="ECO:0007669"/>
    <property type="project" value="UniProtKB-SubCell"/>
</dbReference>
<keyword evidence="5 7" id="KW-0472">Membrane</keyword>
<dbReference type="STRING" id="67003.A0A1X0P0I7"/>
<gene>
    <name evidence="9" type="ORF">TM35_000082640</name>
</gene>
<sequence>MHCCGYSGADVVILITLFMVTMYSAYSYYTYLFPHTLKALELAFLQPFGLEVVRPTSSFPLHLSHLFNVSPKNWILFGISVFLLILATWAYVMAVVTDPGRVPQAFRQRSPKSLLLAREIAGAPHLCPLCIVYKPQRAHHCSHCGRCVLKYDHHCPWLGQCVGFFNYKLYLLVVLYTFVFTLWVSTLLLIAIFVHLVQHYELIGGIMIHRNPQDAVWRNGKCQLGPFLLAGDTHSTTTTTTTTTMNQQDKGNTVNTPKLLLGGMDGCPPFLGVYVCLGESLIFLLLTASLLIKHWKLARHNLTTLDLVIQQHQLEQGVCTVPPPNPFDLGVKENLHQVFGDGDEHGEHMYPNFILRWVFRLLPFSAYPKQKELRLDLLLNDNNSGSPSNMKGLSAVSVANYGTLKRSDSDVNPSSETSSLSDLRHHSLQLTRNYRGQLLGLAFPTISSPMESTIV</sequence>
<protein>
    <recommendedName>
        <fullName evidence="7">Palmitoyltransferase</fullName>
        <ecNumber evidence="7">2.3.1.225</ecNumber>
    </recommendedName>
</protein>
<dbReference type="AlphaFoldDB" id="A0A1X0P0I7"/>
<dbReference type="RefSeq" id="XP_028884532.1">
    <property type="nucleotide sequence ID" value="XM_029024129.1"/>
</dbReference>
<dbReference type="InterPro" id="IPR039859">
    <property type="entry name" value="PFA4/ZDH16/20/ERF2-like"/>
</dbReference>
<keyword evidence="4 7" id="KW-1133">Transmembrane helix</keyword>
<dbReference type="Proteomes" id="UP000192257">
    <property type="component" value="Unassembled WGS sequence"/>
</dbReference>
<keyword evidence="6 7" id="KW-0012">Acyltransferase</keyword>
<dbReference type="PANTHER" id="PTHR22883">
    <property type="entry name" value="ZINC FINGER DHHC DOMAIN CONTAINING PROTEIN"/>
    <property type="match status" value="1"/>
</dbReference>
<evidence type="ECO:0000256" key="4">
    <source>
        <dbReference type="ARBA" id="ARBA00022989"/>
    </source>
</evidence>
<dbReference type="PROSITE" id="PS50216">
    <property type="entry name" value="DHHC"/>
    <property type="match status" value="1"/>
</dbReference>
<dbReference type="EC" id="2.3.1.225" evidence="7"/>
<dbReference type="GO" id="GO:0019706">
    <property type="term" value="F:protein-cysteine S-palmitoyltransferase activity"/>
    <property type="evidence" value="ECO:0007669"/>
    <property type="project" value="UniProtKB-EC"/>
</dbReference>
<comment type="catalytic activity">
    <reaction evidence="7">
        <text>L-cysteinyl-[protein] + hexadecanoyl-CoA = S-hexadecanoyl-L-cysteinyl-[protein] + CoA</text>
        <dbReference type="Rhea" id="RHEA:36683"/>
        <dbReference type="Rhea" id="RHEA-COMP:10131"/>
        <dbReference type="Rhea" id="RHEA-COMP:11032"/>
        <dbReference type="ChEBI" id="CHEBI:29950"/>
        <dbReference type="ChEBI" id="CHEBI:57287"/>
        <dbReference type="ChEBI" id="CHEBI:57379"/>
        <dbReference type="ChEBI" id="CHEBI:74151"/>
        <dbReference type="EC" id="2.3.1.225"/>
    </reaction>
</comment>
<feature type="domain" description="Palmitoyltransferase DHHC" evidence="8">
    <location>
        <begin position="124"/>
        <end position="308"/>
    </location>
</feature>
<keyword evidence="2 7" id="KW-0808">Transferase</keyword>
<evidence type="ECO:0000256" key="3">
    <source>
        <dbReference type="ARBA" id="ARBA00022692"/>
    </source>
</evidence>
<evidence type="ECO:0000256" key="6">
    <source>
        <dbReference type="ARBA" id="ARBA00023315"/>
    </source>
</evidence>
<dbReference type="GeneID" id="39983909"/>
<evidence type="ECO:0000313" key="10">
    <source>
        <dbReference type="Proteomes" id="UP000192257"/>
    </source>
</evidence>
<dbReference type="EMBL" id="NBCO01000008">
    <property type="protein sequence ID" value="ORC90466.1"/>
    <property type="molecule type" value="Genomic_DNA"/>
</dbReference>
<feature type="transmembrane region" description="Helical" evidence="7">
    <location>
        <begin position="169"/>
        <end position="197"/>
    </location>
</feature>
<comment type="similarity">
    <text evidence="7">Belongs to the DHHC palmitoyltransferase family.</text>
</comment>
<reference evidence="9 10" key="1">
    <citation type="submission" date="2017-03" db="EMBL/GenBank/DDBJ databases">
        <title>An alternative strategy for trypanosome survival in the mammalian bloodstream revealed through genome and transcriptome analysis of the ubiquitous bovine parasite Trypanosoma (Megatrypanum) theileri.</title>
        <authorList>
            <person name="Kelly S."/>
            <person name="Ivens A."/>
            <person name="Mott A."/>
            <person name="O'Neill E."/>
            <person name="Emms D."/>
            <person name="Macleod O."/>
            <person name="Voorheis P."/>
            <person name="Matthews J."/>
            <person name="Matthews K."/>
            <person name="Carrington M."/>
        </authorList>
    </citation>
    <scope>NUCLEOTIDE SEQUENCE [LARGE SCALE GENOMIC DNA]</scope>
    <source>
        <strain evidence="9">Edinburgh</strain>
    </source>
</reference>
<comment type="subcellular location">
    <subcellularLocation>
        <location evidence="1">Membrane</location>
        <topology evidence="1">Multi-pass membrane protein</topology>
    </subcellularLocation>
</comment>
<dbReference type="InterPro" id="IPR001594">
    <property type="entry name" value="Palmitoyltrfase_DHHC"/>
</dbReference>
<keyword evidence="3 7" id="KW-0812">Transmembrane</keyword>
<keyword evidence="10" id="KW-1185">Reference proteome</keyword>
<evidence type="ECO:0000256" key="2">
    <source>
        <dbReference type="ARBA" id="ARBA00022679"/>
    </source>
</evidence>
<name>A0A1X0P0I7_9TRYP</name>
<dbReference type="GO" id="GO:0005783">
    <property type="term" value="C:endoplasmic reticulum"/>
    <property type="evidence" value="ECO:0007669"/>
    <property type="project" value="TreeGrafter"/>
</dbReference>
<accession>A0A1X0P0I7</accession>
<dbReference type="OrthoDB" id="331948at2759"/>
<organism evidence="9 10">
    <name type="scientific">Trypanosoma theileri</name>
    <dbReference type="NCBI Taxonomy" id="67003"/>
    <lineage>
        <taxon>Eukaryota</taxon>
        <taxon>Discoba</taxon>
        <taxon>Euglenozoa</taxon>
        <taxon>Kinetoplastea</taxon>
        <taxon>Metakinetoplastina</taxon>
        <taxon>Trypanosomatida</taxon>
        <taxon>Trypanosomatidae</taxon>
        <taxon>Trypanosoma</taxon>
    </lineage>
</organism>
<feature type="transmembrane region" description="Helical" evidence="7">
    <location>
        <begin position="271"/>
        <end position="292"/>
    </location>
</feature>
<feature type="transmembrane region" description="Helical" evidence="7">
    <location>
        <begin position="74"/>
        <end position="97"/>
    </location>
</feature>
<evidence type="ECO:0000256" key="5">
    <source>
        <dbReference type="ARBA" id="ARBA00023136"/>
    </source>
</evidence>
<comment type="domain">
    <text evidence="7">The DHHC domain is required for palmitoyltransferase activity.</text>
</comment>
<proteinExistence type="inferred from homology"/>
<dbReference type="GO" id="GO:0006612">
    <property type="term" value="P:protein targeting to membrane"/>
    <property type="evidence" value="ECO:0007669"/>
    <property type="project" value="TreeGrafter"/>
</dbReference>
<evidence type="ECO:0000313" key="9">
    <source>
        <dbReference type="EMBL" id="ORC90466.1"/>
    </source>
</evidence>
<dbReference type="PANTHER" id="PTHR22883:SF147">
    <property type="entry name" value="PALMITOYLTRANSFERASE"/>
    <property type="match status" value="1"/>
</dbReference>
<dbReference type="VEuPathDB" id="TriTrypDB:TM35_000082640"/>